<evidence type="ECO:0008006" key="3">
    <source>
        <dbReference type="Google" id="ProtNLM"/>
    </source>
</evidence>
<name>A0A0K1Y593_9CAUD</name>
<dbReference type="RefSeq" id="YP_009190690.1">
    <property type="nucleotide sequence ID" value="NC_028686.1"/>
</dbReference>
<dbReference type="EMBL" id="KT239446">
    <property type="protein sequence ID" value="AKY01980.1"/>
    <property type="molecule type" value="Genomic_DNA"/>
</dbReference>
<organism evidence="1 2">
    <name type="scientific">Klebsiella phage JD18</name>
    <dbReference type="NCBI Taxonomy" id="1698360"/>
    <lineage>
        <taxon>Viruses</taxon>
        <taxon>Duplodnaviria</taxon>
        <taxon>Heunggongvirae</taxon>
        <taxon>Uroviricota</taxon>
        <taxon>Caudoviricetes</taxon>
        <taxon>Pantevenvirales</taxon>
        <taxon>Straboviridae</taxon>
        <taxon>Tevenvirinae</taxon>
        <taxon>Jiaodavirus</taxon>
        <taxon>Jiaodavirus jd18</taxon>
    </lineage>
</organism>
<keyword evidence="2" id="KW-1185">Reference proteome</keyword>
<proteinExistence type="predicted"/>
<dbReference type="Pfam" id="PF03237">
    <property type="entry name" value="Terminase_6N"/>
    <property type="match status" value="1"/>
</dbReference>
<dbReference type="KEGG" id="vg:26518524"/>
<dbReference type="Proteomes" id="UP000204179">
    <property type="component" value="Segment"/>
</dbReference>
<gene>
    <name evidence="1" type="ORF">JD18_109</name>
</gene>
<sequence length="177" mass="20569">MKHLTPIYLTLMHAFRDAADRRLNNPNYSFYEPSCLMREYGTLRLDGGRQTGKTAALCQFATDWLLEDGSVIILSTRYTQSSELMEGILREYNSSHLINKLPANEIAKSIVPMTIREFLSNDSSYKFRGRKFGRALIIIEEPMKVPDMMKFYDMYQEAIRWSMPNDTLPLFFVIGMQ</sequence>
<evidence type="ECO:0000313" key="1">
    <source>
        <dbReference type="EMBL" id="AKY01980.1"/>
    </source>
</evidence>
<reference evidence="1 2" key="1">
    <citation type="submission" date="2015-07" db="EMBL/GenBank/DDBJ databases">
        <title>Isolation and characterization of JD18-a novel lytic bacteriophage for Klebsiella pneumoniae.</title>
        <authorList>
            <person name="Fan J."/>
            <person name="Zhang X."/>
            <person name="Guo X."/>
            <person name="He P."/>
            <person name="Zhang Y."/>
        </authorList>
    </citation>
    <scope>NUCLEOTIDE SEQUENCE [LARGE SCALE GENOMIC DNA]</scope>
</reference>
<protein>
    <recommendedName>
        <fullName evidence="3">Terminase large subunit</fullName>
    </recommendedName>
</protein>
<accession>A0A0K1Y593</accession>
<evidence type="ECO:0000313" key="2">
    <source>
        <dbReference type="Proteomes" id="UP000204179"/>
    </source>
</evidence>
<dbReference type="GeneID" id="26518524"/>